<gene>
    <name evidence="2" type="ORF">C0W41_17715</name>
</gene>
<dbReference type="AlphaFoldDB" id="A0A855SDY1"/>
<keyword evidence="1" id="KW-0732">Signal</keyword>
<evidence type="ECO:0000313" key="2">
    <source>
        <dbReference type="EMBL" id="PSX05478.1"/>
    </source>
</evidence>
<dbReference type="EMBL" id="PYOY01000011">
    <property type="protein sequence ID" value="PSX05478.1"/>
    <property type="molecule type" value="Genomic_DNA"/>
</dbReference>
<comment type="caution">
    <text evidence="2">The sequence shown here is derived from an EMBL/GenBank/DDBJ whole genome shotgun (WGS) entry which is preliminary data.</text>
</comment>
<name>A0A855SDY1_PHOAN</name>
<evidence type="ECO:0000256" key="1">
    <source>
        <dbReference type="SAM" id="SignalP"/>
    </source>
</evidence>
<accession>A0A855SDY1</accession>
<reference evidence="2 3" key="1">
    <citation type="submission" date="2018-01" db="EMBL/GenBank/DDBJ databases">
        <title>Whole genome sequencing of Histamine producing bacteria.</title>
        <authorList>
            <person name="Butler K."/>
        </authorList>
    </citation>
    <scope>NUCLEOTIDE SEQUENCE [LARGE SCALE GENOMIC DNA]</scope>
    <source>
        <strain evidence="2 3">A2-1</strain>
    </source>
</reference>
<dbReference type="GeneID" id="61229790"/>
<dbReference type="Proteomes" id="UP000241440">
    <property type="component" value="Unassembled WGS sequence"/>
</dbReference>
<evidence type="ECO:0000313" key="3">
    <source>
        <dbReference type="Proteomes" id="UP000241440"/>
    </source>
</evidence>
<sequence length="143" mass="16121">MFKNLFIPLLSLASPAYADCYVPDSLNGLTIISVVDPLYSTINPNSGDMYEITYTEETYTAKVLNSNEPDYVGKYHYKRIGEINDGTGLFTGIEELPVEKPSHTILFKCMTNDSGIAVFTQLPGEHEEKLRQNTTKYNIISRR</sequence>
<dbReference type="RefSeq" id="WP_045083578.1">
    <property type="nucleotide sequence ID" value="NZ_JZSO01000010.1"/>
</dbReference>
<feature type="signal peptide" evidence="1">
    <location>
        <begin position="1"/>
        <end position="18"/>
    </location>
</feature>
<organism evidence="2 3">
    <name type="scientific">Photobacterium angustum</name>
    <dbReference type="NCBI Taxonomy" id="661"/>
    <lineage>
        <taxon>Bacteria</taxon>
        <taxon>Pseudomonadati</taxon>
        <taxon>Pseudomonadota</taxon>
        <taxon>Gammaproteobacteria</taxon>
        <taxon>Vibrionales</taxon>
        <taxon>Vibrionaceae</taxon>
        <taxon>Photobacterium</taxon>
    </lineage>
</organism>
<protein>
    <submittedName>
        <fullName evidence="2">Uncharacterized protein</fullName>
    </submittedName>
</protein>
<proteinExistence type="predicted"/>
<feature type="chain" id="PRO_5032812806" evidence="1">
    <location>
        <begin position="19"/>
        <end position="143"/>
    </location>
</feature>